<protein>
    <submittedName>
        <fullName evidence="2">Uncharacterized protein</fullName>
    </submittedName>
</protein>
<dbReference type="VEuPathDB" id="FungiDB:CLCR_00346"/>
<organism evidence="2 3">
    <name type="scientific">Cladophialophora carrionii</name>
    <dbReference type="NCBI Taxonomy" id="86049"/>
    <lineage>
        <taxon>Eukaryota</taxon>
        <taxon>Fungi</taxon>
        <taxon>Dikarya</taxon>
        <taxon>Ascomycota</taxon>
        <taxon>Pezizomycotina</taxon>
        <taxon>Eurotiomycetes</taxon>
        <taxon>Chaetothyriomycetidae</taxon>
        <taxon>Chaetothyriales</taxon>
        <taxon>Herpotrichiellaceae</taxon>
        <taxon>Cladophialophora</taxon>
    </lineage>
</organism>
<reference evidence="3" key="1">
    <citation type="submission" date="2015-07" db="EMBL/GenBank/DDBJ databases">
        <authorList>
            <person name="Teixeira M.M."/>
            <person name="Souza R.C."/>
            <person name="Almeida L.G."/>
            <person name="Vicente V.A."/>
            <person name="de Hoog S."/>
            <person name="Bocca A.L."/>
            <person name="de Almeida S.R."/>
            <person name="Vasconcelos A.T."/>
            <person name="Felipe M.S."/>
        </authorList>
    </citation>
    <scope>NUCLEOTIDE SEQUENCE [LARGE SCALE GENOMIC DNA]</scope>
    <source>
        <strain evidence="3">KSF</strain>
    </source>
</reference>
<keyword evidence="3" id="KW-1185">Reference proteome</keyword>
<dbReference type="AlphaFoldDB" id="A0A1C1D0T2"/>
<gene>
    <name evidence="2" type="ORF">CLCR_00346</name>
</gene>
<comment type="caution">
    <text evidence="2">The sequence shown here is derived from an EMBL/GenBank/DDBJ whole genome shotgun (WGS) entry which is preliminary data.</text>
</comment>
<dbReference type="Proteomes" id="UP000094526">
    <property type="component" value="Unassembled WGS sequence"/>
</dbReference>
<name>A0A1C1D0T2_9EURO</name>
<proteinExistence type="predicted"/>
<evidence type="ECO:0000313" key="2">
    <source>
        <dbReference type="EMBL" id="OCT54288.1"/>
    </source>
</evidence>
<feature type="compositionally biased region" description="Basic and acidic residues" evidence="1">
    <location>
        <begin position="29"/>
        <end position="45"/>
    </location>
</feature>
<feature type="compositionally biased region" description="Basic and acidic residues" evidence="1">
    <location>
        <begin position="119"/>
        <end position="135"/>
    </location>
</feature>
<evidence type="ECO:0000256" key="1">
    <source>
        <dbReference type="SAM" id="MobiDB-lite"/>
    </source>
</evidence>
<evidence type="ECO:0000313" key="3">
    <source>
        <dbReference type="Proteomes" id="UP000094526"/>
    </source>
</evidence>
<dbReference type="EMBL" id="LGRB01000005">
    <property type="protein sequence ID" value="OCT54288.1"/>
    <property type="molecule type" value="Genomic_DNA"/>
</dbReference>
<accession>A0A1C1D0T2</accession>
<sequence length="135" mass="14435">MLEGWSRRGGINSPETHGRLQPAGTGCCSRKEIDLAKSPKTEASRRSQRKAPSAPRAQKEGGPGTPNKNKFGAEQGSKTHIPNSGALGSPETKLRPGPWNKAHGANGGGRIRPSFSTDALKDQLTREEAEVPKRM</sequence>
<feature type="region of interest" description="Disordered" evidence="1">
    <location>
        <begin position="1"/>
        <end position="135"/>
    </location>
</feature>